<gene>
    <name evidence="3" type="ORF">PY649_08745</name>
</gene>
<evidence type="ECO:0000313" key="3">
    <source>
        <dbReference type="EMBL" id="MDL2398978.1"/>
    </source>
</evidence>
<organism evidence="3 4">
    <name type="scientific">Rhizobium mayense</name>
    <dbReference type="NCBI Taxonomy" id="1312184"/>
    <lineage>
        <taxon>Bacteria</taxon>
        <taxon>Pseudomonadati</taxon>
        <taxon>Pseudomonadota</taxon>
        <taxon>Alphaproteobacteria</taxon>
        <taxon>Hyphomicrobiales</taxon>
        <taxon>Rhizobiaceae</taxon>
        <taxon>Rhizobium/Agrobacterium group</taxon>
        <taxon>Rhizobium</taxon>
    </lineage>
</organism>
<dbReference type="EMBL" id="JARFYM010000004">
    <property type="protein sequence ID" value="MDL2398978.1"/>
    <property type="molecule type" value="Genomic_DNA"/>
</dbReference>
<dbReference type="Pfam" id="PF13460">
    <property type="entry name" value="NAD_binding_10"/>
    <property type="match status" value="1"/>
</dbReference>
<dbReference type="InterPro" id="IPR036291">
    <property type="entry name" value="NAD(P)-bd_dom_sf"/>
</dbReference>
<name>A0ABT7JUV3_9HYPH</name>
<feature type="domain" description="NAD(P)-binding" evidence="2">
    <location>
        <begin position="7"/>
        <end position="132"/>
    </location>
</feature>
<dbReference type="SUPFAM" id="SSF51735">
    <property type="entry name" value="NAD(P)-binding Rossmann-fold domains"/>
    <property type="match status" value="1"/>
</dbReference>
<evidence type="ECO:0000259" key="2">
    <source>
        <dbReference type="Pfam" id="PF13460"/>
    </source>
</evidence>
<dbReference type="PANTHER" id="PTHR42748">
    <property type="entry name" value="NITROGEN METABOLITE REPRESSION PROTEIN NMRA FAMILY MEMBER"/>
    <property type="match status" value="1"/>
</dbReference>
<evidence type="ECO:0000313" key="4">
    <source>
        <dbReference type="Proteomes" id="UP001172645"/>
    </source>
</evidence>
<proteinExistence type="predicted"/>
<sequence>MRAAVIGASGAMGSKIVRILQRDGFDVVAASTKTGVNAYTGEGLEVALAGADVVIDVTNSGSFGEGNALDFFKRAGRNLLTAAKSSGAKHYMALSVVGTDRLVENDYFRAKLVQENLIRSSGLPYTILRSTQFFEFFSSIVNDFAVDGSLKVPSIAVQPVSADEAANWITKLASSTPHNAIVELAGPESIQLVDLVRELLTATEDARLVSLAPAALYFGVELPRDGMLPITQALSGKLSFHDWLSRNVAA</sequence>
<dbReference type="InterPro" id="IPR016040">
    <property type="entry name" value="NAD(P)-bd_dom"/>
</dbReference>
<evidence type="ECO:0000256" key="1">
    <source>
        <dbReference type="ARBA" id="ARBA00022857"/>
    </source>
</evidence>
<reference evidence="3" key="1">
    <citation type="submission" date="2023-06" db="EMBL/GenBank/DDBJ databases">
        <title>Phylogenetic Diversity of Rhizobium strains.</title>
        <authorList>
            <person name="Moura F.T."/>
            <person name="Helene L.C.F."/>
            <person name="Hungria M."/>
        </authorList>
    </citation>
    <scope>NUCLEOTIDE SEQUENCE</scope>
    <source>
        <strain evidence="3">CCGE526</strain>
    </source>
</reference>
<dbReference type="RefSeq" id="WP_285867878.1">
    <property type="nucleotide sequence ID" value="NZ_JARFYM010000004.1"/>
</dbReference>
<keyword evidence="1" id="KW-0521">NADP</keyword>
<dbReference type="InterPro" id="IPR051164">
    <property type="entry name" value="NmrA-like_oxidored"/>
</dbReference>
<dbReference type="Proteomes" id="UP001172645">
    <property type="component" value="Unassembled WGS sequence"/>
</dbReference>
<keyword evidence="4" id="KW-1185">Reference proteome</keyword>
<comment type="caution">
    <text evidence="3">The sequence shown here is derived from an EMBL/GenBank/DDBJ whole genome shotgun (WGS) entry which is preliminary data.</text>
</comment>
<accession>A0ABT7JUV3</accession>
<protein>
    <submittedName>
        <fullName evidence="3">NmrA family NAD(P)-binding protein</fullName>
    </submittedName>
</protein>
<dbReference type="Gene3D" id="3.40.50.720">
    <property type="entry name" value="NAD(P)-binding Rossmann-like Domain"/>
    <property type="match status" value="1"/>
</dbReference>
<dbReference type="PANTHER" id="PTHR42748:SF3">
    <property type="entry name" value="BLL4366 PROTEIN"/>
    <property type="match status" value="1"/>
</dbReference>